<evidence type="ECO:0000256" key="2">
    <source>
        <dbReference type="ARBA" id="ARBA00005582"/>
    </source>
</evidence>
<evidence type="ECO:0000256" key="12">
    <source>
        <dbReference type="ARBA" id="ARBA00042798"/>
    </source>
</evidence>
<keyword evidence="7" id="KW-0234">DNA repair</keyword>
<keyword evidence="5 14" id="KW-0378">Hydrolase</keyword>
<dbReference type="KEGG" id="aiq:Azoinq_09440"/>
<reference evidence="14" key="1">
    <citation type="submission" date="2020-11" db="EMBL/GenBank/DDBJ databases">
        <title>Azospira inquinata sp. nov.</title>
        <authorList>
            <person name="Moe W.M."/>
            <person name="Mikes M.C."/>
        </authorList>
    </citation>
    <scope>NUCLEOTIDE SEQUENCE</scope>
    <source>
        <strain evidence="14">Azo-3</strain>
    </source>
</reference>
<comment type="cofactor">
    <cofactor evidence="1">
        <name>Mg(2+)</name>
        <dbReference type="ChEBI" id="CHEBI:18420"/>
    </cofactor>
</comment>
<dbReference type="InterPro" id="IPR020084">
    <property type="entry name" value="NUDIX_hydrolase_CS"/>
</dbReference>
<evidence type="ECO:0000256" key="1">
    <source>
        <dbReference type="ARBA" id="ARBA00001946"/>
    </source>
</evidence>
<proteinExistence type="inferred from homology"/>
<dbReference type="Proteomes" id="UP000683428">
    <property type="component" value="Chromosome"/>
</dbReference>
<evidence type="ECO:0000313" key="15">
    <source>
        <dbReference type="Proteomes" id="UP000683428"/>
    </source>
</evidence>
<comment type="catalytic activity">
    <reaction evidence="8">
        <text>8-oxo-GTP + H2O = 8-oxo-GMP + diphosphate + H(+)</text>
        <dbReference type="Rhea" id="RHEA:67616"/>
        <dbReference type="ChEBI" id="CHEBI:15377"/>
        <dbReference type="ChEBI" id="CHEBI:15378"/>
        <dbReference type="ChEBI" id="CHEBI:33019"/>
        <dbReference type="ChEBI" id="CHEBI:143553"/>
        <dbReference type="ChEBI" id="CHEBI:145694"/>
    </reaction>
</comment>
<comment type="similarity">
    <text evidence="2">Belongs to the Nudix hydrolase family.</text>
</comment>
<dbReference type="GO" id="GO:0044716">
    <property type="term" value="F:8-oxo-GDP phosphatase activity"/>
    <property type="evidence" value="ECO:0007669"/>
    <property type="project" value="TreeGrafter"/>
</dbReference>
<dbReference type="GO" id="GO:0035539">
    <property type="term" value="F:8-oxo-7,8-dihydrodeoxyguanosine triphosphate pyrophosphatase activity"/>
    <property type="evidence" value="ECO:0007669"/>
    <property type="project" value="TreeGrafter"/>
</dbReference>
<keyword evidence="6" id="KW-0460">Magnesium</keyword>
<dbReference type="InterPro" id="IPR000086">
    <property type="entry name" value="NUDIX_hydrolase_dom"/>
</dbReference>
<dbReference type="PANTHER" id="PTHR47707">
    <property type="entry name" value="8-OXO-DGTP DIPHOSPHATASE"/>
    <property type="match status" value="1"/>
</dbReference>
<dbReference type="PROSITE" id="PS00893">
    <property type="entry name" value="NUDIX_BOX"/>
    <property type="match status" value="1"/>
</dbReference>
<sequence>MGKIVEVAAAVLLRRGGREFLLAQRPEGKVCAGFWEFPGGKLEPGETARQALVRELEEELGIHVTRAWPWITKRYTYPHADVHLKFFRITAWEGDIRPLEHAAFQWVAAGEEPGVAPLLPANGPILKGLALPDHYALTLAEERGVEAELARLERACQGTLRLIQVRDKGLPPEVRASFAQKVVDLAHAQGAKVLINDDEALARLVGADGLHCTSTTLAGLSARPDFPWVAASCHSEAELARAAELDLDFAVLGPVLPTPSHPQAEGLGWERFAALVQDSPLPVYALGGMRPDMAIPAKERGAQGVGLMRGW</sequence>
<evidence type="ECO:0000256" key="3">
    <source>
        <dbReference type="ARBA" id="ARBA00022723"/>
    </source>
</evidence>
<evidence type="ECO:0000256" key="7">
    <source>
        <dbReference type="ARBA" id="ARBA00023204"/>
    </source>
</evidence>
<evidence type="ECO:0000259" key="13">
    <source>
        <dbReference type="PROSITE" id="PS51462"/>
    </source>
</evidence>
<evidence type="ECO:0000256" key="9">
    <source>
        <dbReference type="ARBA" id="ARBA00040794"/>
    </source>
</evidence>
<evidence type="ECO:0000256" key="8">
    <source>
        <dbReference type="ARBA" id="ARBA00036904"/>
    </source>
</evidence>
<evidence type="ECO:0000256" key="10">
    <source>
        <dbReference type="ARBA" id="ARBA00041592"/>
    </source>
</evidence>
<dbReference type="CDD" id="cd00564">
    <property type="entry name" value="TMP_TenI"/>
    <property type="match status" value="1"/>
</dbReference>
<evidence type="ECO:0000256" key="6">
    <source>
        <dbReference type="ARBA" id="ARBA00022842"/>
    </source>
</evidence>
<organism evidence="14 15">
    <name type="scientific">Azospira inquinata</name>
    <dbReference type="NCBI Taxonomy" id="2785627"/>
    <lineage>
        <taxon>Bacteria</taxon>
        <taxon>Pseudomonadati</taxon>
        <taxon>Pseudomonadota</taxon>
        <taxon>Betaproteobacteria</taxon>
        <taxon>Rhodocyclales</taxon>
        <taxon>Rhodocyclaceae</taxon>
        <taxon>Azospira</taxon>
    </lineage>
</organism>
<dbReference type="Pfam" id="PF02581">
    <property type="entry name" value="TMP-TENI"/>
    <property type="match status" value="1"/>
</dbReference>
<dbReference type="GO" id="GO:0006281">
    <property type="term" value="P:DNA repair"/>
    <property type="evidence" value="ECO:0007669"/>
    <property type="project" value="UniProtKB-KW"/>
</dbReference>
<dbReference type="GO" id="GO:0044715">
    <property type="term" value="F:8-oxo-dGDP phosphatase activity"/>
    <property type="evidence" value="ECO:0007669"/>
    <property type="project" value="TreeGrafter"/>
</dbReference>
<name>A0A975XTU0_9RHOO</name>
<keyword evidence="3" id="KW-0479">Metal-binding</keyword>
<dbReference type="CDD" id="cd03425">
    <property type="entry name" value="NUDIX_MutT_NudA_like"/>
    <property type="match status" value="1"/>
</dbReference>
<dbReference type="PROSITE" id="PS51462">
    <property type="entry name" value="NUDIX"/>
    <property type="match status" value="1"/>
</dbReference>
<dbReference type="Pfam" id="PF00293">
    <property type="entry name" value="NUDIX"/>
    <property type="match status" value="1"/>
</dbReference>
<keyword evidence="4" id="KW-0227">DNA damage</keyword>
<dbReference type="InterPro" id="IPR047127">
    <property type="entry name" value="MutT-like"/>
</dbReference>
<dbReference type="NCBIfam" id="NF006530">
    <property type="entry name" value="PRK08999.1"/>
    <property type="match status" value="1"/>
</dbReference>
<feature type="domain" description="Nudix hydrolase" evidence="13">
    <location>
        <begin position="3"/>
        <end position="133"/>
    </location>
</feature>
<gene>
    <name evidence="14" type="ORF">Azoinq_09440</name>
</gene>
<keyword evidence="15" id="KW-1185">Reference proteome</keyword>
<evidence type="ECO:0000256" key="5">
    <source>
        <dbReference type="ARBA" id="ARBA00022801"/>
    </source>
</evidence>
<dbReference type="GO" id="GO:0008413">
    <property type="term" value="F:8-oxo-7,8-dihydroguanosine triphosphate pyrophosphatase activity"/>
    <property type="evidence" value="ECO:0007669"/>
    <property type="project" value="TreeGrafter"/>
</dbReference>
<evidence type="ECO:0000256" key="11">
    <source>
        <dbReference type="ARBA" id="ARBA00041979"/>
    </source>
</evidence>
<evidence type="ECO:0000256" key="4">
    <source>
        <dbReference type="ARBA" id="ARBA00022763"/>
    </source>
</evidence>
<accession>A0A975XTU0</accession>
<dbReference type="GO" id="GO:0046872">
    <property type="term" value="F:metal ion binding"/>
    <property type="evidence" value="ECO:0007669"/>
    <property type="project" value="UniProtKB-KW"/>
</dbReference>
<evidence type="ECO:0000313" key="14">
    <source>
        <dbReference type="EMBL" id="QWT48093.1"/>
    </source>
</evidence>
<dbReference type="RefSeq" id="WP_216129697.1">
    <property type="nucleotide sequence ID" value="NZ_CP064782.1"/>
</dbReference>
<dbReference type="AlphaFoldDB" id="A0A975XTU0"/>
<dbReference type="EMBL" id="CP064782">
    <property type="protein sequence ID" value="QWT48093.1"/>
    <property type="molecule type" value="Genomic_DNA"/>
</dbReference>
<protein>
    <recommendedName>
        <fullName evidence="9">8-oxo-dGTP diphosphatase</fullName>
    </recommendedName>
    <alternativeName>
        <fullName evidence="12">7,8-dihydro-8-oxoguanine-triphosphatase</fullName>
    </alternativeName>
    <alternativeName>
        <fullName evidence="11">Mutator protein MutT</fullName>
    </alternativeName>
    <alternativeName>
        <fullName evidence="10">dGTP pyrophosphohydrolase</fullName>
    </alternativeName>
</protein>
<dbReference type="PANTHER" id="PTHR47707:SF1">
    <property type="entry name" value="NUDIX HYDROLASE FAMILY PROTEIN"/>
    <property type="match status" value="1"/>
</dbReference>
<dbReference type="InterPro" id="IPR022998">
    <property type="entry name" value="ThiamineP_synth_TenI"/>
</dbReference>